<dbReference type="AlphaFoldDB" id="A0A3N7FJC2"/>
<name>A0A3N7FJC2_POPTR</name>
<dbReference type="InParanoid" id="A0A3N7FJC2"/>
<keyword evidence="1" id="KW-1133">Transmembrane helix</keyword>
<feature type="transmembrane region" description="Helical" evidence="1">
    <location>
        <begin position="12"/>
        <end position="31"/>
    </location>
</feature>
<reference evidence="2 3" key="1">
    <citation type="journal article" date="2006" name="Science">
        <title>The genome of black cottonwood, Populus trichocarpa (Torr. &amp; Gray).</title>
        <authorList>
            <person name="Tuskan G.A."/>
            <person name="Difazio S."/>
            <person name="Jansson S."/>
            <person name="Bohlmann J."/>
            <person name="Grigoriev I."/>
            <person name="Hellsten U."/>
            <person name="Putnam N."/>
            <person name="Ralph S."/>
            <person name="Rombauts S."/>
            <person name="Salamov A."/>
            <person name="Schein J."/>
            <person name="Sterck L."/>
            <person name="Aerts A."/>
            <person name="Bhalerao R.R."/>
            <person name="Bhalerao R.P."/>
            <person name="Blaudez D."/>
            <person name="Boerjan W."/>
            <person name="Brun A."/>
            <person name="Brunner A."/>
            <person name="Busov V."/>
            <person name="Campbell M."/>
            <person name="Carlson J."/>
            <person name="Chalot M."/>
            <person name="Chapman J."/>
            <person name="Chen G.L."/>
            <person name="Cooper D."/>
            <person name="Coutinho P.M."/>
            <person name="Couturier J."/>
            <person name="Covert S."/>
            <person name="Cronk Q."/>
            <person name="Cunningham R."/>
            <person name="Davis J."/>
            <person name="Degroeve S."/>
            <person name="Dejardin A."/>
            <person name="Depamphilis C."/>
            <person name="Detter J."/>
            <person name="Dirks B."/>
            <person name="Dubchak I."/>
            <person name="Duplessis S."/>
            <person name="Ehlting J."/>
            <person name="Ellis B."/>
            <person name="Gendler K."/>
            <person name="Goodstein D."/>
            <person name="Gribskov M."/>
            <person name="Grimwood J."/>
            <person name="Groover A."/>
            <person name="Gunter L."/>
            <person name="Hamberger B."/>
            <person name="Heinze B."/>
            <person name="Helariutta Y."/>
            <person name="Henrissat B."/>
            <person name="Holligan D."/>
            <person name="Holt R."/>
            <person name="Huang W."/>
            <person name="Islam-Faridi N."/>
            <person name="Jones S."/>
            <person name="Jones-Rhoades M."/>
            <person name="Jorgensen R."/>
            <person name="Joshi C."/>
            <person name="Kangasjarvi J."/>
            <person name="Karlsson J."/>
            <person name="Kelleher C."/>
            <person name="Kirkpatrick R."/>
            <person name="Kirst M."/>
            <person name="Kohler A."/>
            <person name="Kalluri U."/>
            <person name="Larimer F."/>
            <person name="Leebens-Mack J."/>
            <person name="Leple J.C."/>
            <person name="Locascio P."/>
            <person name="Lou Y."/>
            <person name="Lucas S."/>
            <person name="Martin F."/>
            <person name="Montanini B."/>
            <person name="Napoli C."/>
            <person name="Nelson D.R."/>
            <person name="Nelson C."/>
            <person name="Nieminen K."/>
            <person name="Nilsson O."/>
            <person name="Pereda V."/>
            <person name="Peter G."/>
            <person name="Philippe R."/>
            <person name="Pilate G."/>
            <person name="Poliakov A."/>
            <person name="Razumovskaya J."/>
            <person name="Richardson P."/>
            <person name="Rinaldi C."/>
            <person name="Ritland K."/>
            <person name="Rouze P."/>
            <person name="Ryaboy D."/>
            <person name="Schmutz J."/>
            <person name="Schrader J."/>
            <person name="Segerman B."/>
            <person name="Shin H."/>
            <person name="Siddiqui A."/>
            <person name="Sterky F."/>
            <person name="Terry A."/>
            <person name="Tsai C.J."/>
            <person name="Uberbacher E."/>
            <person name="Unneberg P."/>
            <person name="Vahala J."/>
            <person name="Wall K."/>
            <person name="Wessler S."/>
            <person name="Yang G."/>
            <person name="Yin T."/>
            <person name="Douglas C."/>
            <person name="Marra M."/>
            <person name="Sandberg G."/>
            <person name="Van de Peer Y."/>
            <person name="Rokhsar D."/>
        </authorList>
    </citation>
    <scope>NUCLEOTIDE SEQUENCE [LARGE SCALE GENOMIC DNA]</scope>
    <source>
        <strain evidence="3">cv. Nisqually</strain>
    </source>
</reference>
<proteinExistence type="predicted"/>
<gene>
    <name evidence="2" type="ORF">POPTR_009G156950</name>
</gene>
<sequence length="35" mass="3844">MESLQSHRVEMISIAVALVAIGAGTAFYFYITKKP</sequence>
<evidence type="ECO:0000256" key="1">
    <source>
        <dbReference type="SAM" id="Phobius"/>
    </source>
</evidence>
<keyword evidence="1" id="KW-0812">Transmembrane</keyword>
<keyword evidence="3" id="KW-1185">Reference proteome</keyword>
<evidence type="ECO:0000313" key="3">
    <source>
        <dbReference type="Proteomes" id="UP000006729"/>
    </source>
</evidence>
<keyword evidence="1" id="KW-0472">Membrane</keyword>
<dbReference type="Proteomes" id="UP000006729">
    <property type="component" value="Chromosome 9"/>
</dbReference>
<accession>A0A3N7FJC2</accession>
<evidence type="ECO:0000313" key="2">
    <source>
        <dbReference type="EMBL" id="RQO95966.1"/>
    </source>
</evidence>
<organism evidence="2 3">
    <name type="scientific">Populus trichocarpa</name>
    <name type="common">Western balsam poplar</name>
    <name type="synonym">Populus balsamifera subsp. trichocarpa</name>
    <dbReference type="NCBI Taxonomy" id="3694"/>
    <lineage>
        <taxon>Eukaryota</taxon>
        <taxon>Viridiplantae</taxon>
        <taxon>Streptophyta</taxon>
        <taxon>Embryophyta</taxon>
        <taxon>Tracheophyta</taxon>
        <taxon>Spermatophyta</taxon>
        <taxon>Magnoliopsida</taxon>
        <taxon>eudicotyledons</taxon>
        <taxon>Gunneridae</taxon>
        <taxon>Pentapetalae</taxon>
        <taxon>rosids</taxon>
        <taxon>fabids</taxon>
        <taxon>Malpighiales</taxon>
        <taxon>Salicaceae</taxon>
        <taxon>Saliceae</taxon>
        <taxon>Populus</taxon>
    </lineage>
</organism>
<protein>
    <submittedName>
        <fullName evidence="2">Uncharacterized protein</fullName>
    </submittedName>
</protein>
<dbReference type="EMBL" id="CM009298">
    <property type="protein sequence ID" value="RQO95966.1"/>
    <property type="molecule type" value="Genomic_DNA"/>
</dbReference>